<dbReference type="RefSeq" id="WP_233053461.1">
    <property type="nucleotide sequence ID" value="NZ_JAIMJA010000013.1"/>
</dbReference>
<dbReference type="Proteomes" id="UP001201273">
    <property type="component" value="Unassembled WGS sequence"/>
</dbReference>
<dbReference type="EMBL" id="JAIMJA010000013">
    <property type="protein sequence ID" value="MCE2595797.1"/>
    <property type="molecule type" value="Genomic_DNA"/>
</dbReference>
<proteinExistence type="predicted"/>
<evidence type="ECO:0000313" key="5">
    <source>
        <dbReference type="Proteomes" id="UP001201273"/>
    </source>
</evidence>
<dbReference type="PANTHER" id="PTHR44591">
    <property type="entry name" value="STRESS RESPONSE REGULATOR PROTEIN 1"/>
    <property type="match status" value="1"/>
</dbReference>
<dbReference type="PROSITE" id="PS50110">
    <property type="entry name" value="RESPONSE_REGULATORY"/>
    <property type="match status" value="1"/>
</dbReference>
<feature type="modified residue" description="4-aspartylphosphate" evidence="2">
    <location>
        <position position="126"/>
    </location>
</feature>
<evidence type="ECO:0000256" key="2">
    <source>
        <dbReference type="PROSITE-ProRule" id="PRU00169"/>
    </source>
</evidence>
<keyword evidence="5" id="KW-1185">Reference proteome</keyword>
<feature type="domain" description="Response regulatory" evidence="3">
    <location>
        <begin position="75"/>
        <end position="193"/>
    </location>
</feature>
<dbReference type="Gene3D" id="3.40.50.2300">
    <property type="match status" value="1"/>
</dbReference>
<dbReference type="InterPro" id="IPR011006">
    <property type="entry name" value="CheY-like_superfamily"/>
</dbReference>
<reference evidence="4 5" key="1">
    <citation type="journal article" date="2022" name="Environ. Microbiol. Rep.">
        <title>Eco-phylogenetic analyses reveal divergent evolution of vitamin B12 metabolism in the marine bacterial family 'Psychromonadaceae'.</title>
        <authorList>
            <person name="Jin X."/>
            <person name="Yang Y."/>
            <person name="Cao H."/>
            <person name="Gao B."/>
            <person name="Zhao Z."/>
        </authorList>
    </citation>
    <scope>NUCLEOTIDE SEQUENCE [LARGE SCALE GENOMIC DNA]</scope>
    <source>
        <strain evidence="4 5">MKS20</strain>
    </source>
</reference>
<evidence type="ECO:0000259" key="3">
    <source>
        <dbReference type="PROSITE" id="PS50110"/>
    </source>
</evidence>
<dbReference type="InterPro" id="IPR041657">
    <property type="entry name" value="HTH_17"/>
</dbReference>
<gene>
    <name evidence="4" type="ORF">K6Y31_13375</name>
</gene>
<protein>
    <submittedName>
        <fullName evidence="4">Response regulator</fullName>
    </submittedName>
</protein>
<organism evidence="4 5">
    <name type="scientific">Motilimonas cestriensis</name>
    <dbReference type="NCBI Taxonomy" id="2742685"/>
    <lineage>
        <taxon>Bacteria</taxon>
        <taxon>Pseudomonadati</taxon>
        <taxon>Pseudomonadota</taxon>
        <taxon>Gammaproteobacteria</taxon>
        <taxon>Alteromonadales</taxon>
        <taxon>Alteromonadales genera incertae sedis</taxon>
        <taxon>Motilimonas</taxon>
    </lineage>
</organism>
<dbReference type="PANTHER" id="PTHR44591:SF3">
    <property type="entry name" value="RESPONSE REGULATORY DOMAIN-CONTAINING PROTEIN"/>
    <property type="match status" value="1"/>
</dbReference>
<sequence>MANSQKPESLPYLTPTQVAEKFKVSPITVRQWSSSGKLKCQTTPGGHRRYLPEDVAEFAKSAGISLDDLSTGPCRIMIVEDDSQLAHLLQEFISSYDDTFEVYLAPDGFRAGELLHTLKPDLILLDLMMPGMNGFEVCERIKRSPATRNIKVVAMTGFSSEHNVTRILNAGAETCLKKPIDFALLRDILAQCNSKKTA</sequence>
<dbReference type="InterPro" id="IPR009061">
    <property type="entry name" value="DNA-bd_dom_put_sf"/>
</dbReference>
<dbReference type="Pfam" id="PF12728">
    <property type="entry name" value="HTH_17"/>
    <property type="match status" value="1"/>
</dbReference>
<dbReference type="Gene3D" id="1.10.1660.10">
    <property type="match status" value="1"/>
</dbReference>
<keyword evidence="1 2" id="KW-0597">Phosphoprotein</keyword>
<name>A0ABS8WCE8_9GAMM</name>
<dbReference type="SUPFAM" id="SSF52172">
    <property type="entry name" value="CheY-like"/>
    <property type="match status" value="1"/>
</dbReference>
<dbReference type="SUPFAM" id="SSF46955">
    <property type="entry name" value="Putative DNA-binding domain"/>
    <property type="match status" value="1"/>
</dbReference>
<dbReference type="SMART" id="SM00448">
    <property type="entry name" value="REC"/>
    <property type="match status" value="1"/>
</dbReference>
<comment type="caution">
    <text evidence="4">The sequence shown here is derived from an EMBL/GenBank/DDBJ whole genome shotgun (WGS) entry which is preliminary data.</text>
</comment>
<evidence type="ECO:0000313" key="4">
    <source>
        <dbReference type="EMBL" id="MCE2595797.1"/>
    </source>
</evidence>
<dbReference type="InterPro" id="IPR001789">
    <property type="entry name" value="Sig_transdc_resp-reg_receiver"/>
</dbReference>
<dbReference type="InterPro" id="IPR050595">
    <property type="entry name" value="Bact_response_regulator"/>
</dbReference>
<dbReference type="Pfam" id="PF00072">
    <property type="entry name" value="Response_reg"/>
    <property type="match status" value="1"/>
</dbReference>
<accession>A0ABS8WCE8</accession>
<dbReference type="CDD" id="cd04762">
    <property type="entry name" value="HTH_MerR-trunc"/>
    <property type="match status" value="1"/>
</dbReference>
<evidence type="ECO:0000256" key="1">
    <source>
        <dbReference type="ARBA" id="ARBA00022553"/>
    </source>
</evidence>